<dbReference type="Pfam" id="PF00172">
    <property type="entry name" value="Zn_clus"/>
    <property type="match status" value="1"/>
</dbReference>
<evidence type="ECO:0000256" key="7">
    <source>
        <dbReference type="SAM" id="MobiDB-lite"/>
    </source>
</evidence>
<dbReference type="SMART" id="SM00066">
    <property type="entry name" value="GAL4"/>
    <property type="match status" value="1"/>
</dbReference>
<dbReference type="GO" id="GO:0008270">
    <property type="term" value="F:zinc ion binding"/>
    <property type="evidence" value="ECO:0007669"/>
    <property type="project" value="InterPro"/>
</dbReference>
<evidence type="ECO:0000313" key="9">
    <source>
        <dbReference type="EMBL" id="KIH91216.1"/>
    </source>
</evidence>
<dbReference type="GO" id="GO:0045944">
    <property type="term" value="P:positive regulation of transcription by RNA polymerase II"/>
    <property type="evidence" value="ECO:0007669"/>
    <property type="project" value="TreeGrafter"/>
</dbReference>
<proteinExistence type="predicted"/>
<name>A0A0C2IQA3_9PEZI</name>
<evidence type="ECO:0000256" key="5">
    <source>
        <dbReference type="ARBA" id="ARBA00023163"/>
    </source>
</evidence>
<dbReference type="GO" id="GO:0005634">
    <property type="term" value="C:nucleus"/>
    <property type="evidence" value="ECO:0007669"/>
    <property type="project" value="UniProtKB-SubCell"/>
</dbReference>
<dbReference type="HOGENOM" id="CLU_008719_5_0_1"/>
<dbReference type="GO" id="GO:0000981">
    <property type="term" value="F:DNA-binding transcription factor activity, RNA polymerase II-specific"/>
    <property type="evidence" value="ECO:0007669"/>
    <property type="project" value="InterPro"/>
</dbReference>
<sequence>MSSFPTAISKYIRGPSSRAKRACNQCRDSHVRCDGSQPCAFCRQRNTPCSFRTEPLFTANEWHPESLMLPPLSPSQHTLPAAMSGFDWVDETDSVADLYKRVDVDADADANQNSLSSKLSLKLSAKLPSKMPSPTHHPHTTAGLPASMPLPRPITDVTDAFYMSRYAEFIGPRFDLFDDGARYFSIEVPLMALHNRLLRLACLAAAAVQLSLETGRGKHNVLAYYDEALRLLSAHLDCPSYDPAVFASCLLIAHCEMVESKTGDWQLHLRGTGDLVALQKWHGRSGGLAEACFWIYCRMMILASLSSARPTLIPPTEWLPGGVFDDPQRWTLHAWQKKVVFLLGSVHHFWFRSRHGQTIAPLESTMRRAWSDLGDQLRRHEQAAPPACTPISAVPATVDCPFDLVRYIAGPISAAWQMLHTAHLLHALAEPPGTDTGPDTDTNPRSRRALLASPRVANTALARARQVVSNSLANRSLVAWANAVQLLGVAGTCLVSDAERDECITVLEQMETLTGWNTRTTVQHLQRAWLAGGTDLGTLLYNAWANEGVGTAGR</sequence>
<accession>A0A0C2IQA3</accession>
<comment type="subcellular location">
    <subcellularLocation>
        <location evidence="1">Nucleus</location>
    </subcellularLocation>
</comment>
<dbReference type="AlphaFoldDB" id="A0A0C2IQA3"/>
<evidence type="ECO:0000256" key="3">
    <source>
        <dbReference type="ARBA" id="ARBA00023015"/>
    </source>
</evidence>
<dbReference type="InterPro" id="IPR021858">
    <property type="entry name" value="Fun_TF"/>
</dbReference>
<keyword evidence="4" id="KW-0238">DNA-binding</keyword>
<keyword evidence="2" id="KW-0862">Zinc</keyword>
<dbReference type="EMBL" id="AWTV01000007">
    <property type="protein sequence ID" value="KIH91216.1"/>
    <property type="molecule type" value="Genomic_DNA"/>
</dbReference>
<dbReference type="PANTHER" id="PTHR37534">
    <property type="entry name" value="TRANSCRIPTIONAL ACTIVATOR PROTEIN UGA3"/>
    <property type="match status" value="1"/>
</dbReference>
<evidence type="ECO:0000256" key="6">
    <source>
        <dbReference type="ARBA" id="ARBA00023242"/>
    </source>
</evidence>
<dbReference type="RefSeq" id="XP_040619226.1">
    <property type="nucleotide sequence ID" value="XM_040759816.1"/>
</dbReference>
<dbReference type="CDD" id="cd00067">
    <property type="entry name" value="GAL4"/>
    <property type="match status" value="1"/>
</dbReference>
<organism evidence="9 10">
    <name type="scientific">Sporothrix brasiliensis 5110</name>
    <dbReference type="NCBI Taxonomy" id="1398154"/>
    <lineage>
        <taxon>Eukaryota</taxon>
        <taxon>Fungi</taxon>
        <taxon>Dikarya</taxon>
        <taxon>Ascomycota</taxon>
        <taxon>Pezizomycotina</taxon>
        <taxon>Sordariomycetes</taxon>
        <taxon>Sordariomycetidae</taxon>
        <taxon>Ophiostomatales</taxon>
        <taxon>Ophiostomataceae</taxon>
        <taxon>Sporothrix</taxon>
    </lineage>
</organism>
<reference evidence="9 10" key="1">
    <citation type="journal article" date="2014" name="BMC Genomics">
        <title>Comparative genomics of the major fungal agents of human and animal Sporotrichosis: Sporothrix schenckii and Sporothrix brasiliensis.</title>
        <authorList>
            <person name="Teixeira M.M."/>
            <person name="de Almeida L.G."/>
            <person name="Kubitschek-Barreira P."/>
            <person name="Alves F.L."/>
            <person name="Kioshima E.S."/>
            <person name="Abadio A.K."/>
            <person name="Fernandes L."/>
            <person name="Derengowski L.S."/>
            <person name="Ferreira K.S."/>
            <person name="Souza R.C."/>
            <person name="Ruiz J.C."/>
            <person name="de Andrade N.C."/>
            <person name="Paes H.C."/>
            <person name="Nicola A.M."/>
            <person name="Albuquerque P."/>
            <person name="Gerber A.L."/>
            <person name="Martins V.P."/>
            <person name="Peconick L.D."/>
            <person name="Neto A.V."/>
            <person name="Chaucanez C.B."/>
            <person name="Silva P.A."/>
            <person name="Cunha O.L."/>
            <person name="de Oliveira F.F."/>
            <person name="dos Santos T.C."/>
            <person name="Barros A.L."/>
            <person name="Soares M.A."/>
            <person name="de Oliveira L.M."/>
            <person name="Marini M.M."/>
            <person name="Villalobos-Duno H."/>
            <person name="Cunha M.M."/>
            <person name="de Hoog S."/>
            <person name="da Silveira J.F."/>
            <person name="Henrissat B."/>
            <person name="Nino-Vega G.A."/>
            <person name="Cisalpino P.S."/>
            <person name="Mora-Montes H.M."/>
            <person name="Almeida S.R."/>
            <person name="Stajich J.E."/>
            <person name="Lopes-Bezerra L.M."/>
            <person name="Vasconcelos A.T."/>
            <person name="Felipe M.S."/>
        </authorList>
    </citation>
    <scope>NUCLEOTIDE SEQUENCE [LARGE SCALE GENOMIC DNA]</scope>
    <source>
        <strain evidence="9 10">5110</strain>
    </source>
</reference>
<dbReference type="PROSITE" id="PS00463">
    <property type="entry name" value="ZN2_CY6_FUNGAL_1"/>
    <property type="match status" value="1"/>
</dbReference>
<dbReference type="PANTHER" id="PTHR37534:SF5">
    <property type="entry name" value="C6 ZINC FINGER DOMAIN-CONTAINING PROTEIN"/>
    <property type="match status" value="1"/>
</dbReference>
<evidence type="ECO:0000259" key="8">
    <source>
        <dbReference type="PROSITE" id="PS50048"/>
    </source>
</evidence>
<dbReference type="InterPro" id="IPR001138">
    <property type="entry name" value="Zn2Cys6_DnaBD"/>
</dbReference>
<evidence type="ECO:0000256" key="2">
    <source>
        <dbReference type="ARBA" id="ARBA00022833"/>
    </source>
</evidence>
<dbReference type="InterPro" id="IPR036864">
    <property type="entry name" value="Zn2-C6_fun-type_DNA-bd_sf"/>
</dbReference>
<protein>
    <recommendedName>
        <fullName evidence="8">Zn(2)-C6 fungal-type domain-containing protein</fullName>
    </recommendedName>
</protein>
<keyword evidence="6" id="KW-0539">Nucleus</keyword>
<feature type="domain" description="Zn(2)-C6 fungal-type" evidence="8">
    <location>
        <begin position="22"/>
        <end position="51"/>
    </location>
</feature>
<dbReference type="GO" id="GO:0000976">
    <property type="term" value="F:transcription cis-regulatory region binding"/>
    <property type="evidence" value="ECO:0007669"/>
    <property type="project" value="TreeGrafter"/>
</dbReference>
<evidence type="ECO:0000256" key="1">
    <source>
        <dbReference type="ARBA" id="ARBA00004123"/>
    </source>
</evidence>
<dbReference type="GeneID" id="63674737"/>
<dbReference type="SUPFAM" id="SSF57701">
    <property type="entry name" value="Zn2/Cys6 DNA-binding domain"/>
    <property type="match status" value="1"/>
</dbReference>
<dbReference type="PROSITE" id="PS50048">
    <property type="entry name" value="ZN2_CY6_FUNGAL_2"/>
    <property type="match status" value="1"/>
</dbReference>
<evidence type="ECO:0000313" key="10">
    <source>
        <dbReference type="Proteomes" id="UP000031575"/>
    </source>
</evidence>
<dbReference type="Pfam" id="PF11951">
    <property type="entry name" value="Fungal_trans_2"/>
    <property type="match status" value="1"/>
</dbReference>
<comment type="caution">
    <text evidence="9">The sequence shown here is derived from an EMBL/GenBank/DDBJ whole genome shotgun (WGS) entry which is preliminary data.</text>
</comment>
<feature type="region of interest" description="Disordered" evidence="7">
    <location>
        <begin position="127"/>
        <end position="148"/>
    </location>
</feature>
<keyword evidence="3" id="KW-0805">Transcription regulation</keyword>
<dbReference type="OrthoDB" id="8120565at2759"/>
<keyword evidence="5" id="KW-0804">Transcription</keyword>
<dbReference type="VEuPathDB" id="FungiDB:SPBR_01506"/>
<dbReference type="Proteomes" id="UP000031575">
    <property type="component" value="Unassembled WGS sequence"/>
</dbReference>
<dbReference type="Gene3D" id="4.10.240.10">
    <property type="entry name" value="Zn(2)-C6 fungal-type DNA-binding domain"/>
    <property type="match status" value="1"/>
</dbReference>
<gene>
    <name evidence="9" type="ORF">SPBR_01506</name>
</gene>
<evidence type="ECO:0000256" key="4">
    <source>
        <dbReference type="ARBA" id="ARBA00023125"/>
    </source>
</evidence>
<keyword evidence="10" id="KW-1185">Reference proteome</keyword>